<organism evidence="1 2">
    <name type="scientific">Xylaria arbuscula</name>
    <dbReference type="NCBI Taxonomy" id="114810"/>
    <lineage>
        <taxon>Eukaryota</taxon>
        <taxon>Fungi</taxon>
        <taxon>Dikarya</taxon>
        <taxon>Ascomycota</taxon>
        <taxon>Pezizomycotina</taxon>
        <taxon>Sordariomycetes</taxon>
        <taxon>Xylariomycetidae</taxon>
        <taxon>Xylariales</taxon>
        <taxon>Xylariaceae</taxon>
        <taxon>Xylaria</taxon>
    </lineage>
</organism>
<protein>
    <submittedName>
        <fullName evidence="1">Uncharacterized protein</fullName>
    </submittedName>
</protein>
<dbReference type="EMBL" id="JANPWZ010000052">
    <property type="protein sequence ID" value="KAJ3579841.1"/>
    <property type="molecule type" value="Genomic_DNA"/>
</dbReference>
<proteinExistence type="predicted"/>
<accession>A0A9W8NMB7</accession>
<evidence type="ECO:0000313" key="2">
    <source>
        <dbReference type="Proteomes" id="UP001148614"/>
    </source>
</evidence>
<name>A0A9W8NMB7_9PEZI</name>
<keyword evidence="2" id="KW-1185">Reference proteome</keyword>
<reference evidence="1" key="1">
    <citation type="submission" date="2022-07" db="EMBL/GenBank/DDBJ databases">
        <title>Genome Sequence of Xylaria arbuscula.</title>
        <authorList>
            <person name="Buettner E."/>
        </authorList>
    </citation>
    <scope>NUCLEOTIDE SEQUENCE</scope>
    <source>
        <strain evidence="1">VT107</strain>
    </source>
</reference>
<dbReference type="AlphaFoldDB" id="A0A9W8NMB7"/>
<dbReference type="Proteomes" id="UP001148614">
    <property type="component" value="Unassembled WGS sequence"/>
</dbReference>
<sequence>MPSSAPLTRITFDRVGKDKNGRCLKVKGRASTGRVDTTDDLRRFVQGAEAQQQATQSPSHPSYLASQSWPQFNALIMRKG</sequence>
<comment type="caution">
    <text evidence="1">The sequence shown here is derived from an EMBL/GenBank/DDBJ whole genome shotgun (WGS) entry which is preliminary data.</text>
</comment>
<gene>
    <name evidence="1" type="ORF">NPX13_g719</name>
</gene>
<evidence type="ECO:0000313" key="1">
    <source>
        <dbReference type="EMBL" id="KAJ3579841.1"/>
    </source>
</evidence>